<reference evidence="2 3" key="1">
    <citation type="journal article" date="2016" name="Int. J. Syst. Evol. Microbiol.">
        <title>Labrenzia salina sp. nov., isolated from the rhizosphere of the halophyte Arthrocnemum macrostachyum.</title>
        <authorList>
            <person name="Camacho M."/>
            <person name="Redondo-Gomez S."/>
            <person name="Rodriguez-Llorente I."/>
            <person name="Rohde M."/>
            <person name="Sproer C."/>
            <person name="Schumann P."/>
            <person name="Klenk H.P."/>
            <person name="Montero-Calasanz M.D.C."/>
        </authorList>
    </citation>
    <scope>NUCLEOTIDE SEQUENCE [LARGE SCALE GENOMIC DNA]</scope>
    <source>
        <strain evidence="2 3">DSM 29163</strain>
    </source>
</reference>
<keyword evidence="1" id="KW-0732">Signal</keyword>
<evidence type="ECO:0000256" key="1">
    <source>
        <dbReference type="SAM" id="SignalP"/>
    </source>
</evidence>
<evidence type="ECO:0008006" key="4">
    <source>
        <dbReference type="Google" id="ProtNLM"/>
    </source>
</evidence>
<evidence type="ECO:0000313" key="2">
    <source>
        <dbReference type="EMBL" id="MCX2722473.1"/>
    </source>
</evidence>
<dbReference type="PROSITE" id="PS51257">
    <property type="entry name" value="PROKAR_LIPOPROTEIN"/>
    <property type="match status" value="1"/>
</dbReference>
<dbReference type="Proteomes" id="UP001300261">
    <property type="component" value="Unassembled WGS sequence"/>
</dbReference>
<dbReference type="RefSeq" id="WP_265962152.1">
    <property type="nucleotide sequence ID" value="NZ_JAPEVI010000003.1"/>
</dbReference>
<name>A0ABT3QZS6_9HYPH</name>
<keyword evidence="3" id="KW-1185">Reference proteome</keyword>
<evidence type="ECO:0000313" key="3">
    <source>
        <dbReference type="Proteomes" id="UP001300261"/>
    </source>
</evidence>
<accession>A0ABT3QZS6</accession>
<sequence>MTFKALTLAASLSALLFSAGSAQACRCKPLEDIPEAYSAADLVVFGEVAAIEGSLTSAQGQVVDFRAEATWKSPARSPLQFVNRTTCAMDLKIGQTYLLFLHKLPDEETGYGANKCTGSLSGKEAEKAAEMLGDVHPETR</sequence>
<comment type="caution">
    <text evidence="2">The sequence shown here is derived from an EMBL/GenBank/DDBJ whole genome shotgun (WGS) entry which is preliminary data.</text>
</comment>
<gene>
    <name evidence="2" type="ORF">ON753_08685</name>
</gene>
<proteinExistence type="predicted"/>
<organism evidence="2 3">
    <name type="scientific">Roseibium salinum</name>
    <dbReference type="NCBI Taxonomy" id="1604349"/>
    <lineage>
        <taxon>Bacteria</taxon>
        <taxon>Pseudomonadati</taxon>
        <taxon>Pseudomonadota</taxon>
        <taxon>Alphaproteobacteria</taxon>
        <taxon>Hyphomicrobiales</taxon>
        <taxon>Stappiaceae</taxon>
        <taxon>Roseibium</taxon>
    </lineage>
</organism>
<protein>
    <recommendedName>
        <fullName evidence="4">Tissue inhibitor of metalloproteinase</fullName>
    </recommendedName>
</protein>
<feature type="signal peptide" evidence="1">
    <location>
        <begin position="1"/>
        <end position="24"/>
    </location>
</feature>
<dbReference type="EMBL" id="JAPEVI010000003">
    <property type="protein sequence ID" value="MCX2722473.1"/>
    <property type="molecule type" value="Genomic_DNA"/>
</dbReference>
<feature type="chain" id="PRO_5045603418" description="Tissue inhibitor of metalloproteinase" evidence="1">
    <location>
        <begin position="25"/>
        <end position="140"/>
    </location>
</feature>